<keyword evidence="3" id="KW-1185">Reference proteome</keyword>
<protein>
    <submittedName>
        <fullName evidence="2">Uncharacterized protein</fullName>
    </submittedName>
</protein>
<keyword evidence="1" id="KW-0472">Membrane</keyword>
<sequence length="103" mass="12008">MINNIEDLTNAVQQQKDQFQVSGKAFEFCDAIHQSQISASGNDWSIAGSSGWMGIFTALNHYIHRRFMKQEKRDLEDLQHNISKNYIIRKTSQKGQYEMILRK</sequence>
<evidence type="ECO:0000256" key="1">
    <source>
        <dbReference type="SAM" id="Phobius"/>
    </source>
</evidence>
<reference evidence="2 3" key="1">
    <citation type="submission" date="2016-12" db="EMBL/GenBank/DDBJ databases">
        <title>The whole genome sequencing and assembly of Lactobacillus alimentarius DSM 20249T strain.</title>
        <authorList>
            <person name="Lee Y.-J."/>
            <person name="Yi H."/>
            <person name="Bahn Y.-S."/>
            <person name="Kim J.F."/>
            <person name="Lee D.-W."/>
        </authorList>
    </citation>
    <scope>NUCLEOTIDE SEQUENCE [LARGE SCALE GENOMIC DNA]</scope>
    <source>
        <strain evidence="2 3">DSM 20249</strain>
    </source>
</reference>
<organism evidence="2 3">
    <name type="scientific">Companilactobacillus alimentarius DSM 20249</name>
    <dbReference type="NCBI Taxonomy" id="1423720"/>
    <lineage>
        <taxon>Bacteria</taxon>
        <taxon>Bacillati</taxon>
        <taxon>Bacillota</taxon>
        <taxon>Bacilli</taxon>
        <taxon>Lactobacillales</taxon>
        <taxon>Lactobacillaceae</taxon>
        <taxon>Companilactobacillus</taxon>
    </lineage>
</organism>
<dbReference type="OrthoDB" id="2317031at2"/>
<dbReference type="KEGG" id="lali:LA20249_10835"/>
<dbReference type="RefSeq" id="WP_057739131.1">
    <property type="nucleotide sequence ID" value="NZ_AZDQ01000036.1"/>
</dbReference>
<accession>A0A2K9HJC8</accession>
<feature type="transmembrane region" description="Helical" evidence="1">
    <location>
        <begin position="44"/>
        <end position="63"/>
    </location>
</feature>
<keyword evidence="1" id="KW-1133">Transmembrane helix</keyword>
<evidence type="ECO:0000313" key="2">
    <source>
        <dbReference type="EMBL" id="AUI72651.1"/>
    </source>
</evidence>
<evidence type="ECO:0000313" key="3">
    <source>
        <dbReference type="Proteomes" id="UP000234653"/>
    </source>
</evidence>
<gene>
    <name evidence="2" type="ORF">LA20249_10835</name>
</gene>
<dbReference type="Proteomes" id="UP000234653">
    <property type="component" value="Chromosome"/>
</dbReference>
<name>A0A2K9HJC8_9LACO</name>
<dbReference type="AlphaFoldDB" id="A0A2K9HJC8"/>
<proteinExistence type="predicted"/>
<dbReference type="EMBL" id="CP018867">
    <property type="protein sequence ID" value="AUI72651.1"/>
    <property type="molecule type" value="Genomic_DNA"/>
</dbReference>
<keyword evidence="1" id="KW-0812">Transmembrane</keyword>